<dbReference type="Proteomes" id="UP001551675">
    <property type="component" value="Unassembled WGS sequence"/>
</dbReference>
<accession>A0ABV3GCD3</accession>
<dbReference type="RefSeq" id="WP_061259679.1">
    <property type="nucleotide sequence ID" value="NZ_JBFALK010000005.1"/>
</dbReference>
<dbReference type="Gene3D" id="3.40.50.300">
    <property type="entry name" value="P-loop containing nucleotide triphosphate hydrolases"/>
    <property type="match status" value="1"/>
</dbReference>
<evidence type="ECO:0000256" key="1">
    <source>
        <dbReference type="ARBA" id="ARBA00022448"/>
    </source>
</evidence>
<keyword evidence="2" id="KW-0547">Nucleotide-binding</keyword>
<comment type="caution">
    <text evidence="6">The sequence shown here is derived from an EMBL/GenBank/DDBJ whole genome shotgun (WGS) entry which is preliminary data.</text>
</comment>
<dbReference type="Pfam" id="PF00005">
    <property type="entry name" value="ABC_tran"/>
    <property type="match status" value="1"/>
</dbReference>
<feature type="region of interest" description="Disordered" evidence="4">
    <location>
        <begin position="234"/>
        <end position="256"/>
    </location>
</feature>
<evidence type="ECO:0000256" key="2">
    <source>
        <dbReference type="ARBA" id="ARBA00022741"/>
    </source>
</evidence>
<keyword evidence="1" id="KW-0813">Transport</keyword>
<sequence length="275" mass="28399">MTAAFTMTGGEVTLDGRPILRGVDLSVEDGEFVVVLGANGSGKSTLVRALLGLVPLSGGSVLLYGRPPARFRDWRRVGYVPQRLSVGGGVPATVREVVSSGRIARQSRFRRTSAADRQAVADALDAVGLADRGADPVNALSGGQQQRVLIARALAGEPDVFVMDEPTAGVDADSQRLLAGTLAELRERGKTVILVAHELGPLEPLITRAIVLRDGRVAHDGAPPVSTMAGVGAGAAPGHEHVHPHAHAHTGPLSGWPDVIGSRSSVGEARAAGEA</sequence>
<dbReference type="SUPFAM" id="SSF52540">
    <property type="entry name" value="P-loop containing nucleoside triphosphate hydrolases"/>
    <property type="match status" value="1"/>
</dbReference>
<evidence type="ECO:0000259" key="5">
    <source>
        <dbReference type="PROSITE" id="PS50893"/>
    </source>
</evidence>
<dbReference type="SMART" id="SM00382">
    <property type="entry name" value="AAA"/>
    <property type="match status" value="1"/>
</dbReference>
<dbReference type="CDD" id="cd03235">
    <property type="entry name" value="ABC_Metallic_Cations"/>
    <property type="match status" value="1"/>
</dbReference>
<dbReference type="PROSITE" id="PS00211">
    <property type="entry name" value="ABC_TRANSPORTER_1"/>
    <property type="match status" value="1"/>
</dbReference>
<gene>
    <name evidence="6" type="ORF">AB0I59_11530</name>
</gene>
<protein>
    <submittedName>
        <fullName evidence="6">Metal ABC transporter ATP-binding protein</fullName>
    </submittedName>
</protein>
<keyword evidence="7" id="KW-1185">Reference proteome</keyword>
<evidence type="ECO:0000256" key="3">
    <source>
        <dbReference type="ARBA" id="ARBA00022840"/>
    </source>
</evidence>
<evidence type="ECO:0000313" key="6">
    <source>
        <dbReference type="EMBL" id="MEV0969257.1"/>
    </source>
</evidence>
<keyword evidence="3 6" id="KW-0067">ATP-binding</keyword>
<name>A0ABV3GCD3_MICGL</name>
<organism evidence="6 7">
    <name type="scientific">Microtetraspora glauca</name>
    <dbReference type="NCBI Taxonomy" id="1996"/>
    <lineage>
        <taxon>Bacteria</taxon>
        <taxon>Bacillati</taxon>
        <taxon>Actinomycetota</taxon>
        <taxon>Actinomycetes</taxon>
        <taxon>Streptosporangiales</taxon>
        <taxon>Streptosporangiaceae</taxon>
        <taxon>Microtetraspora</taxon>
    </lineage>
</organism>
<dbReference type="InterPro" id="IPR003593">
    <property type="entry name" value="AAA+_ATPase"/>
</dbReference>
<evidence type="ECO:0000256" key="4">
    <source>
        <dbReference type="SAM" id="MobiDB-lite"/>
    </source>
</evidence>
<dbReference type="GO" id="GO:0005524">
    <property type="term" value="F:ATP binding"/>
    <property type="evidence" value="ECO:0007669"/>
    <property type="project" value="UniProtKB-KW"/>
</dbReference>
<feature type="domain" description="ABC transporter" evidence="5">
    <location>
        <begin position="5"/>
        <end position="239"/>
    </location>
</feature>
<dbReference type="InterPro" id="IPR027417">
    <property type="entry name" value="P-loop_NTPase"/>
</dbReference>
<reference evidence="6 7" key="1">
    <citation type="submission" date="2024-06" db="EMBL/GenBank/DDBJ databases">
        <title>The Natural Products Discovery Center: Release of the First 8490 Sequenced Strains for Exploring Actinobacteria Biosynthetic Diversity.</title>
        <authorList>
            <person name="Kalkreuter E."/>
            <person name="Kautsar S.A."/>
            <person name="Yang D."/>
            <person name="Bader C.D."/>
            <person name="Teijaro C.N."/>
            <person name="Fluegel L."/>
            <person name="Davis C.M."/>
            <person name="Simpson J.R."/>
            <person name="Lauterbach L."/>
            <person name="Steele A.D."/>
            <person name="Gui C."/>
            <person name="Meng S."/>
            <person name="Li G."/>
            <person name="Viehrig K."/>
            <person name="Ye F."/>
            <person name="Su P."/>
            <person name="Kiefer A.F."/>
            <person name="Nichols A."/>
            <person name="Cepeda A.J."/>
            <person name="Yan W."/>
            <person name="Fan B."/>
            <person name="Jiang Y."/>
            <person name="Adhikari A."/>
            <person name="Zheng C.-J."/>
            <person name="Schuster L."/>
            <person name="Cowan T.M."/>
            <person name="Smanski M.J."/>
            <person name="Chevrette M.G."/>
            <person name="De Carvalho L.P.S."/>
            <person name="Shen B."/>
        </authorList>
    </citation>
    <scope>NUCLEOTIDE SEQUENCE [LARGE SCALE GENOMIC DNA]</scope>
    <source>
        <strain evidence="6 7">NPDC050100</strain>
    </source>
</reference>
<proteinExistence type="predicted"/>
<dbReference type="InterPro" id="IPR050153">
    <property type="entry name" value="Metal_Ion_Import_ABC"/>
</dbReference>
<dbReference type="PROSITE" id="PS50893">
    <property type="entry name" value="ABC_TRANSPORTER_2"/>
    <property type="match status" value="1"/>
</dbReference>
<dbReference type="InterPro" id="IPR017871">
    <property type="entry name" value="ABC_transporter-like_CS"/>
</dbReference>
<evidence type="ECO:0000313" key="7">
    <source>
        <dbReference type="Proteomes" id="UP001551675"/>
    </source>
</evidence>
<dbReference type="InterPro" id="IPR003439">
    <property type="entry name" value="ABC_transporter-like_ATP-bd"/>
</dbReference>
<dbReference type="EMBL" id="JBFALK010000005">
    <property type="protein sequence ID" value="MEV0969257.1"/>
    <property type="molecule type" value="Genomic_DNA"/>
</dbReference>
<dbReference type="PANTHER" id="PTHR42734">
    <property type="entry name" value="METAL TRANSPORT SYSTEM ATP-BINDING PROTEIN TM_0124-RELATED"/>
    <property type="match status" value="1"/>
</dbReference>